<feature type="transmembrane region" description="Helical" evidence="6">
    <location>
        <begin position="316"/>
        <end position="341"/>
    </location>
</feature>
<gene>
    <name evidence="8" type="ORF">OESDEN_02181</name>
</gene>
<dbReference type="OrthoDB" id="10033446at2759"/>
<dbReference type="InterPro" id="IPR053093">
    <property type="entry name" value="GPCR-like"/>
</dbReference>
<keyword evidence="3 6" id="KW-1133">Transmembrane helix</keyword>
<feature type="domain" description="G-protein coupled receptors family 1 profile" evidence="7">
    <location>
        <begin position="100"/>
        <end position="373"/>
    </location>
</feature>
<name>A0A0B1TPS5_OESDE</name>
<feature type="region of interest" description="Disordered" evidence="5">
    <location>
        <begin position="397"/>
        <end position="434"/>
    </location>
</feature>
<feature type="transmembrane region" description="Helical" evidence="6">
    <location>
        <begin position="38"/>
        <end position="63"/>
    </location>
</feature>
<evidence type="ECO:0000256" key="4">
    <source>
        <dbReference type="ARBA" id="ARBA00023136"/>
    </source>
</evidence>
<reference evidence="8 9" key="1">
    <citation type="submission" date="2014-03" db="EMBL/GenBank/DDBJ databases">
        <title>Draft genome of the hookworm Oesophagostomum dentatum.</title>
        <authorList>
            <person name="Mitreva M."/>
        </authorList>
    </citation>
    <scope>NUCLEOTIDE SEQUENCE [LARGE SCALE GENOMIC DNA]</scope>
    <source>
        <strain evidence="8 9">OD-Hann</strain>
    </source>
</reference>
<feature type="transmembrane region" description="Helical" evidence="6">
    <location>
        <begin position="6"/>
        <end position="26"/>
    </location>
</feature>
<keyword evidence="9" id="KW-1185">Reference proteome</keyword>
<feature type="transmembrane region" description="Helical" evidence="6">
    <location>
        <begin position="265"/>
        <end position="286"/>
    </location>
</feature>
<feature type="transmembrane region" description="Helical" evidence="6">
    <location>
        <begin position="83"/>
        <end position="108"/>
    </location>
</feature>
<dbReference type="PRINTS" id="PR00237">
    <property type="entry name" value="GPCRRHODOPSN"/>
</dbReference>
<evidence type="ECO:0000256" key="2">
    <source>
        <dbReference type="ARBA" id="ARBA00022692"/>
    </source>
</evidence>
<dbReference type="Proteomes" id="UP000053660">
    <property type="component" value="Unassembled WGS sequence"/>
</dbReference>
<evidence type="ECO:0000256" key="1">
    <source>
        <dbReference type="ARBA" id="ARBA00004370"/>
    </source>
</evidence>
<comment type="subcellular location">
    <subcellularLocation>
        <location evidence="1">Membrane</location>
    </subcellularLocation>
</comment>
<evidence type="ECO:0000256" key="3">
    <source>
        <dbReference type="ARBA" id="ARBA00022989"/>
    </source>
</evidence>
<keyword evidence="8" id="KW-0675">Receptor</keyword>
<dbReference type="AlphaFoldDB" id="A0A0B1TPS5"/>
<feature type="compositionally biased region" description="Polar residues" evidence="5">
    <location>
        <begin position="401"/>
        <end position="428"/>
    </location>
</feature>
<dbReference type="Pfam" id="PF00001">
    <property type="entry name" value="7tm_1"/>
    <property type="match status" value="1"/>
</dbReference>
<evidence type="ECO:0000256" key="5">
    <source>
        <dbReference type="SAM" id="MobiDB-lite"/>
    </source>
</evidence>
<evidence type="ECO:0000256" key="6">
    <source>
        <dbReference type="SAM" id="Phobius"/>
    </source>
</evidence>
<feature type="transmembrane region" description="Helical" evidence="6">
    <location>
        <begin position="120"/>
        <end position="145"/>
    </location>
</feature>
<keyword evidence="2 6" id="KW-0812">Transmembrane</keyword>
<dbReference type="PANTHER" id="PTHR47760">
    <property type="entry name" value="G-PROTEIN COUPLED RECEPTOR B0563.6-LIKE PROTEIN-RELATED"/>
    <property type="match status" value="1"/>
</dbReference>
<dbReference type="SUPFAM" id="SSF81321">
    <property type="entry name" value="Family A G protein-coupled receptor-like"/>
    <property type="match status" value="1"/>
</dbReference>
<dbReference type="PANTHER" id="PTHR47760:SF1">
    <property type="entry name" value="G-PROTEIN COUPLED RECEPTORS FAMILY 1 PROFILE DOMAIN-CONTAINING PROTEIN"/>
    <property type="match status" value="1"/>
</dbReference>
<proteinExistence type="predicted"/>
<feature type="transmembrane region" description="Helical" evidence="6">
    <location>
        <begin position="201"/>
        <end position="220"/>
    </location>
</feature>
<sequence length="434" mass="49547">MITYAYIAPVIIACGILGDVLTVVTLTHPLLRKSTIVYTYLTLLAMTDLLTQFSAIPMIMWLLDIRACSAAASFFYAHIGFPLITYAYIAPVIIACGILGDVLTVVTLTHPLLRKSTIVYTYLTLLAMTDLLTQFSAIPMIMWLLDIRACSAAASFFYAHIGFPLANALMGSSVWIVVFLTLSQYMAVCRPFAYGLRSRKVCFILFSLAYIFNFCIYAPWAVKKEVHNLKKIVGEEHLPENVCPYIVCDTRRADWFMIYEAVRELISRIFPFFLVAYMNAKILITYRNTKKDRMLRLTSSQKQFVFERSEKEEKRLFVLLFTIIIIFFLCTIPAAPLTILVADNKSNNIPFQIFRAIVNLLEFTKFALNFYFYCLINPDIRRICMYVIMCKKITRPPRVKGQSTTPISFYTRSTKNSTPHGRTGSGKSYSMVLV</sequence>
<evidence type="ECO:0000313" key="8">
    <source>
        <dbReference type="EMBL" id="KHJ97832.1"/>
    </source>
</evidence>
<dbReference type="PROSITE" id="PS50262">
    <property type="entry name" value="G_PROTEIN_RECEP_F1_2"/>
    <property type="match status" value="1"/>
</dbReference>
<dbReference type="GO" id="GO:0016020">
    <property type="term" value="C:membrane"/>
    <property type="evidence" value="ECO:0007669"/>
    <property type="project" value="UniProtKB-SubCell"/>
</dbReference>
<dbReference type="EMBL" id="KN549392">
    <property type="protein sequence ID" value="KHJ97832.1"/>
    <property type="molecule type" value="Genomic_DNA"/>
</dbReference>
<dbReference type="CDD" id="cd14978">
    <property type="entry name" value="7tmA_FMRFamide_R-like"/>
    <property type="match status" value="1"/>
</dbReference>
<protein>
    <submittedName>
        <fullName evidence="8">7 transmembrane receptor</fullName>
    </submittedName>
</protein>
<accession>A0A0B1TPS5</accession>
<feature type="transmembrane region" description="Helical" evidence="6">
    <location>
        <begin position="353"/>
        <end position="376"/>
    </location>
</feature>
<evidence type="ECO:0000313" key="9">
    <source>
        <dbReference type="Proteomes" id="UP000053660"/>
    </source>
</evidence>
<organism evidence="8 9">
    <name type="scientific">Oesophagostomum dentatum</name>
    <name type="common">Nodular worm</name>
    <dbReference type="NCBI Taxonomy" id="61180"/>
    <lineage>
        <taxon>Eukaryota</taxon>
        <taxon>Metazoa</taxon>
        <taxon>Ecdysozoa</taxon>
        <taxon>Nematoda</taxon>
        <taxon>Chromadorea</taxon>
        <taxon>Rhabditida</taxon>
        <taxon>Rhabditina</taxon>
        <taxon>Rhabditomorpha</taxon>
        <taxon>Strongyloidea</taxon>
        <taxon>Strongylidae</taxon>
        <taxon>Oesophagostomum</taxon>
    </lineage>
</organism>
<dbReference type="InterPro" id="IPR017452">
    <property type="entry name" value="GPCR_Rhodpsn_7TM"/>
</dbReference>
<dbReference type="InterPro" id="IPR000276">
    <property type="entry name" value="GPCR_Rhodpsn"/>
</dbReference>
<keyword evidence="4 6" id="KW-0472">Membrane</keyword>
<feature type="transmembrane region" description="Helical" evidence="6">
    <location>
        <begin position="157"/>
        <end position="180"/>
    </location>
</feature>
<dbReference type="GO" id="GO:0004930">
    <property type="term" value="F:G protein-coupled receptor activity"/>
    <property type="evidence" value="ECO:0007669"/>
    <property type="project" value="InterPro"/>
</dbReference>
<evidence type="ECO:0000259" key="7">
    <source>
        <dbReference type="PROSITE" id="PS50262"/>
    </source>
</evidence>
<dbReference type="Gene3D" id="1.20.1070.10">
    <property type="entry name" value="Rhodopsin 7-helix transmembrane proteins"/>
    <property type="match status" value="1"/>
</dbReference>